<organism evidence="1 2">
    <name type="scientific">Ilex paraguariensis</name>
    <name type="common">yerba mate</name>
    <dbReference type="NCBI Taxonomy" id="185542"/>
    <lineage>
        <taxon>Eukaryota</taxon>
        <taxon>Viridiplantae</taxon>
        <taxon>Streptophyta</taxon>
        <taxon>Embryophyta</taxon>
        <taxon>Tracheophyta</taxon>
        <taxon>Spermatophyta</taxon>
        <taxon>Magnoliopsida</taxon>
        <taxon>eudicotyledons</taxon>
        <taxon>Gunneridae</taxon>
        <taxon>Pentapetalae</taxon>
        <taxon>asterids</taxon>
        <taxon>campanulids</taxon>
        <taxon>Aquifoliales</taxon>
        <taxon>Aquifoliaceae</taxon>
        <taxon>Ilex</taxon>
    </lineage>
</organism>
<gene>
    <name evidence="1" type="ORF">ILEXP_LOCUS16098</name>
</gene>
<comment type="caution">
    <text evidence="1">The sequence shown here is derived from an EMBL/GenBank/DDBJ whole genome shotgun (WGS) entry which is preliminary data.</text>
</comment>
<dbReference type="Proteomes" id="UP001642360">
    <property type="component" value="Unassembled WGS sequence"/>
</dbReference>
<dbReference type="AlphaFoldDB" id="A0ABC8RUI4"/>
<evidence type="ECO:0000313" key="2">
    <source>
        <dbReference type="Proteomes" id="UP001642360"/>
    </source>
</evidence>
<reference evidence="1 2" key="1">
    <citation type="submission" date="2024-02" db="EMBL/GenBank/DDBJ databases">
        <authorList>
            <person name="Vignale AGUSTIN F."/>
            <person name="Sosa J E."/>
            <person name="Modenutti C."/>
        </authorList>
    </citation>
    <scope>NUCLEOTIDE SEQUENCE [LARGE SCALE GENOMIC DNA]</scope>
</reference>
<dbReference type="EMBL" id="CAUOFW020001725">
    <property type="protein sequence ID" value="CAK9148172.1"/>
    <property type="molecule type" value="Genomic_DNA"/>
</dbReference>
<keyword evidence="2" id="KW-1185">Reference proteome</keyword>
<proteinExistence type="predicted"/>
<accession>A0ABC8RUI4</accession>
<name>A0ABC8RUI4_9AQUA</name>
<sequence length="107" mass="12614">MIGFYSAKSLQKESFFFFWISDYHQEILRLLVSSLDLWFHLALLYYGSTWRLDFLLFRSLVSMVCSEVGSPSIMQKLFLLWSEGIFTRLLREWSAEAVLLCAEALKK</sequence>
<protein>
    <submittedName>
        <fullName evidence="1">Uncharacterized protein</fullName>
    </submittedName>
</protein>
<evidence type="ECO:0000313" key="1">
    <source>
        <dbReference type="EMBL" id="CAK9148172.1"/>
    </source>
</evidence>